<sequence length="58" mass="7045">MKHIRTEERHSDDKRARIIRIAEQVLAEAYRGATRQEMIESQLRVRESVVREVKRRRT</sequence>
<evidence type="ECO:0000313" key="2">
    <source>
        <dbReference type="Proteomes" id="UP000019666"/>
    </source>
</evidence>
<keyword evidence="2" id="KW-1185">Reference proteome</keyword>
<dbReference type="Proteomes" id="UP000019666">
    <property type="component" value="Unassembled WGS sequence"/>
</dbReference>
<reference evidence="1 2" key="1">
    <citation type="submission" date="2013-02" db="EMBL/GenBank/DDBJ databases">
        <authorList>
            <person name="Fiebig A."/>
            <person name="Goeker M."/>
            <person name="Klenk H.-P.P."/>
        </authorList>
    </citation>
    <scope>NUCLEOTIDE SEQUENCE [LARGE SCALE GENOMIC DNA]</scope>
    <source>
        <strain evidence="1 2">DSM 19309</strain>
    </source>
</reference>
<dbReference type="HOGENOM" id="CLU_2976531_0_0_5"/>
<dbReference type="STRING" id="442562.Rumeso_04080"/>
<dbReference type="EMBL" id="AOSK01000116">
    <property type="protein sequence ID" value="EYD74395.1"/>
    <property type="molecule type" value="Genomic_DNA"/>
</dbReference>
<organism evidence="1 2">
    <name type="scientific">Rubellimicrobium mesophilum DSM 19309</name>
    <dbReference type="NCBI Taxonomy" id="442562"/>
    <lineage>
        <taxon>Bacteria</taxon>
        <taxon>Pseudomonadati</taxon>
        <taxon>Pseudomonadota</taxon>
        <taxon>Alphaproteobacteria</taxon>
        <taxon>Rhodobacterales</taxon>
        <taxon>Roseobacteraceae</taxon>
        <taxon>Rubellimicrobium</taxon>
    </lineage>
</organism>
<accession>A0A017HJ87</accession>
<comment type="caution">
    <text evidence="1">The sequence shown here is derived from an EMBL/GenBank/DDBJ whole genome shotgun (WGS) entry which is preliminary data.</text>
</comment>
<proteinExistence type="predicted"/>
<name>A0A017HJ87_9RHOB</name>
<evidence type="ECO:0000313" key="1">
    <source>
        <dbReference type="EMBL" id="EYD74395.1"/>
    </source>
</evidence>
<dbReference type="AlphaFoldDB" id="A0A017HJ87"/>
<gene>
    <name evidence="1" type="ORF">Rumeso_04080</name>
</gene>
<protein>
    <submittedName>
        <fullName evidence="1">Uncharacterized protein</fullName>
    </submittedName>
</protein>